<gene>
    <name evidence="2" type="ORF">ACFQ1S_37295</name>
</gene>
<dbReference type="Proteomes" id="UP001597045">
    <property type="component" value="Unassembled WGS sequence"/>
</dbReference>
<dbReference type="PANTHER" id="PTHR45527:SF1">
    <property type="entry name" value="FATTY ACID SYNTHASE"/>
    <property type="match status" value="1"/>
</dbReference>
<evidence type="ECO:0000313" key="3">
    <source>
        <dbReference type="Proteomes" id="UP001597045"/>
    </source>
</evidence>
<dbReference type="InterPro" id="IPR001242">
    <property type="entry name" value="Condensation_dom"/>
</dbReference>
<feature type="non-terminal residue" evidence="2">
    <location>
        <position position="220"/>
    </location>
</feature>
<keyword evidence="3" id="KW-1185">Reference proteome</keyword>
<dbReference type="InterPro" id="IPR023213">
    <property type="entry name" value="CAT-like_dom_sf"/>
</dbReference>
<dbReference type="SUPFAM" id="SSF52777">
    <property type="entry name" value="CoA-dependent acyltransferases"/>
    <property type="match status" value="1"/>
</dbReference>
<dbReference type="Pfam" id="PF00668">
    <property type="entry name" value="Condensation"/>
    <property type="match status" value="1"/>
</dbReference>
<dbReference type="Gene3D" id="3.30.559.10">
    <property type="entry name" value="Chloramphenicol acetyltransferase-like domain"/>
    <property type="match status" value="1"/>
</dbReference>
<evidence type="ECO:0000313" key="2">
    <source>
        <dbReference type="EMBL" id="MFD1050790.1"/>
    </source>
</evidence>
<protein>
    <submittedName>
        <fullName evidence="2">Condensation domain-containing protein</fullName>
    </submittedName>
</protein>
<organism evidence="2 3">
    <name type="scientific">Kibdelosporangium lantanae</name>
    <dbReference type="NCBI Taxonomy" id="1497396"/>
    <lineage>
        <taxon>Bacteria</taxon>
        <taxon>Bacillati</taxon>
        <taxon>Actinomycetota</taxon>
        <taxon>Actinomycetes</taxon>
        <taxon>Pseudonocardiales</taxon>
        <taxon>Pseudonocardiaceae</taxon>
        <taxon>Kibdelosporangium</taxon>
    </lineage>
</organism>
<proteinExistence type="predicted"/>
<name>A0ABW3MJM3_9PSEU</name>
<dbReference type="PANTHER" id="PTHR45527">
    <property type="entry name" value="NONRIBOSOMAL PEPTIDE SYNTHETASE"/>
    <property type="match status" value="1"/>
</dbReference>
<dbReference type="Gene3D" id="3.30.559.30">
    <property type="entry name" value="Nonribosomal peptide synthetase, condensation domain"/>
    <property type="match status" value="1"/>
</dbReference>
<comment type="caution">
    <text evidence="2">The sequence shown here is derived from an EMBL/GenBank/DDBJ whole genome shotgun (WGS) entry which is preliminary data.</text>
</comment>
<accession>A0ABW3MJM3</accession>
<reference evidence="3" key="1">
    <citation type="journal article" date="2019" name="Int. J. Syst. Evol. Microbiol.">
        <title>The Global Catalogue of Microorganisms (GCM) 10K type strain sequencing project: providing services to taxonomists for standard genome sequencing and annotation.</title>
        <authorList>
            <consortium name="The Broad Institute Genomics Platform"/>
            <consortium name="The Broad Institute Genome Sequencing Center for Infectious Disease"/>
            <person name="Wu L."/>
            <person name="Ma J."/>
        </authorList>
    </citation>
    <scope>NUCLEOTIDE SEQUENCE [LARGE SCALE GENOMIC DNA]</scope>
    <source>
        <strain evidence="3">JCM 31486</strain>
    </source>
</reference>
<feature type="domain" description="Condensation" evidence="1">
    <location>
        <begin position="6"/>
        <end position="181"/>
    </location>
</feature>
<dbReference type="EMBL" id="JBHTIS010003090">
    <property type="protein sequence ID" value="MFD1050790.1"/>
    <property type="molecule type" value="Genomic_DNA"/>
</dbReference>
<sequence>MTDGIADILPLSPLQEGLLFLSSYSSTGVDPYTVQLVVDLSGSLDSGRVRDATRVFFERHPHLKSCFWFEDLDHPVALVPESVDPQWTYRDLGGLPDPSAEAARIAAVERGVRFELDTPPLFRFHLLRLGSSEYRLVITSHHIMLDGWSNALLVRELLELYRGAVLPPAARYRDYLAWLDGRDTAASVSAWRAALADVPDTELVIAGGPPGGDLATDPVW</sequence>
<evidence type="ECO:0000259" key="1">
    <source>
        <dbReference type="Pfam" id="PF00668"/>
    </source>
</evidence>